<sequence>LFIDVEYLVNLIDSPGHLDFYGEVSTATCLSDGAILVIDVVEGVCAQTNSALRLVWKEAIRPCLLLNKIDRLFTELKMTPMEAYKRLQFIVEQINAIAGQLFVSKVIGDQEREEREDRPSSFSDSDQNEESSYFIPERGNVVFASALDGWGFRIDDFVKIWASKLSIDASVLRKAMWGDFYFSAKTKRVLPNAAAKGRQPLFVQMILDNVLAIYDSALLNPDDAHMLKIIHSLKLNVTPKELRSGGDRRALVKCIFGRWLPLAVAVLDTVCDTLPPPSSLPEQRLRQMMCKSGQNFDTLPEASKNMLPYLLHCSAKNAPTVVFISKLFAVDTGLLCRRSKEMADDRVNGVRLLVNGMSKKLRFADDATNVPLVLLASYITV</sequence>
<protein>
    <submittedName>
        <fullName evidence="3">Tr-type G domain-containing protein</fullName>
    </submittedName>
</protein>
<dbReference type="WBParaSite" id="SBAD_0001350601-mRNA-1">
    <property type="protein sequence ID" value="SBAD_0001350601-mRNA-1"/>
    <property type="gene ID" value="SBAD_0001350601"/>
</dbReference>
<dbReference type="PRINTS" id="PR00315">
    <property type="entry name" value="ELONGATNFCT"/>
</dbReference>
<dbReference type="SUPFAM" id="SSF52540">
    <property type="entry name" value="P-loop containing nucleoside triphosphate hydrolases"/>
    <property type="match status" value="1"/>
</dbReference>
<organism evidence="3">
    <name type="scientific">Soboliphyme baturini</name>
    <dbReference type="NCBI Taxonomy" id="241478"/>
    <lineage>
        <taxon>Eukaryota</taxon>
        <taxon>Metazoa</taxon>
        <taxon>Ecdysozoa</taxon>
        <taxon>Nematoda</taxon>
        <taxon>Enoplea</taxon>
        <taxon>Dorylaimia</taxon>
        <taxon>Dioctophymatida</taxon>
        <taxon>Dioctophymatoidea</taxon>
        <taxon>Soboliphymatidae</taxon>
        <taxon>Soboliphyme</taxon>
    </lineage>
</organism>
<dbReference type="AlphaFoldDB" id="A0A183JB42"/>
<dbReference type="GO" id="GO:0005829">
    <property type="term" value="C:cytosol"/>
    <property type="evidence" value="ECO:0007669"/>
    <property type="project" value="TreeGrafter"/>
</dbReference>
<accession>A0A183JB42</accession>
<dbReference type="InterPro" id="IPR000795">
    <property type="entry name" value="T_Tr_GTP-bd_dom"/>
</dbReference>
<dbReference type="Gene3D" id="3.90.1430.10">
    <property type="entry name" value="Yeast translation eEF2 (G' domain)"/>
    <property type="match status" value="1"/>
</dbReference>
<evidence type="ECO:0000259" key="2">
    <source>
        <dbReference type="PROSITE" id="PS51722"/>
    </source>
</evidence>
<feature type="region of interest" description="Disordered" evidence="1">
    <location>
        <begin position="110"/>
        <end position="131"/>
    </location>
</feature>
<dbReference type="GO" id="GO:0005525">
    <property type="term" value="F:GTP binding"/>
    <property type="evidence" value="ECO:0007669"/>
    <property type="project" value="InterPro"/>
</dbReference>
<dbReference type="GO" id="GO:0043022">
    <property type="term" value="F:ribosome binding"/>
    <property type="evidence" value="ECO:0007669"/>
    <property type="project" value="TreeGrafter"/>
</dbReference>
<name>A0A183JB42_9BILA</name>
<proteinExistence type="predicted"/>
<dbReference type="InterPro" id="IPR027417">
    <property type="entry name" value="P-loop_NTPase"/>
</dbReference>
<feature type="compositionally biased region" description="Basic and acidic residues" evidence="1">
    <location>
        <begin position="110"/>
        <end position="119"/>
    </location>
</feature>
<dbReference type="Gene3D" id="3.40.50.300">
    <property type="entry name" value="P-loop containing nucleotide triphosphate hydrolases"/>
    <property type="match status" value="1"/>
</dbReference>
<feature type="domain" description="Tr-type G" evidence="2">
    <location>
        <begin position="1"/>
        <end position="222"/>
    </location>
</feature>
<evidence type="ECO:0000313" key="3">
    <source>
        <dbReference type="WBParaSite" id="SBAD_0001350601-mRNA-1"/>
    </source>
</evidence>
<dbReference type="GO" id="GO:1990904">
    <property type="term" value="C:ribonucleoprotein complex"/>
    <property type="evidence" value="ECO:0007669"/>
    <property type="project" value="TreeGrafter"/>
</dbReference>
<dbReference type="PANTHER" id="PTHR42908">
    <property type="entry name" value="TRANSLATION ELONGATION FACTOR-RELATED"/>
    <property type="match status" value="1"/>
</dbReference>
<evidence type="ECO:0000256" key="1">
    <source>
        <dbReference type="SAM" id="MobiDB-lite"/>
    </source>
</evidence>
<reference evidence="3" key="1">
    <citation type="submission" date="2016-06" db="UniProtKB">
        <authorList>
            <consortium name="WormBaseParasite"/>
        </authorList>
    </citation>
    <scope>IDENTIFICATION</scope>
</reference>
<dbReference type="PANTHER" id="PTHR42908:SF3">
    <property type="entry name" value="ELONGATION FACTOR-LIKE GTPASE 1"/>
    <property type="match status" value="1"/>
</dbReference>
<dbReference type="Pfam" id="PF00009">
    <property type="entry name" value="GTP_EFTU"/>
    <property type="match status" value="1"/>
</dbReference>
<dbReference type="GO" id="GO:0042256">
    <property type="term" value="P:cytosolic ribosome assembly"/>
    <property type="evidence" value="ECO:0007669"/>
    <property type="project" value="TreeGrafter"/>
</dbReference>
<dbReference type="PROSITE" id="PS51722">
    <property type="entry name" value="G_TR_2"/>
    <property type="match status" value="1"/>
</dbReference>
<dbReference type="GO" id="GO:0003924">
    <property type="term" value="F:GTPase activity"/>
    <property type="evidence" value="ECO:0007669"/>
    <property type="project" value="InterPro"/>
</dbReference>